<dbReference type="Proteomes" id="UP001204643">
    <property type="component" value="Unassembled WGS sequence"/>
</dbReference>
<reference evidence="3 4" key="1">
    <citation type="journal article" date="2019" name="Ecotoxicol. Environ. Saf.">
        <title>Microbial characterization of heavy metal resistant bacterial strains isolated from an electroplating wastewater treatment plant.</title>
        <authorList>
            <person name="Cai X."/>
            <person name="Zheng X."/>
            <person name="Zhang D."/>
            <person name="Iqbal W."/>
            <person name="Liu C."/>
            <person name="Yang B."/>
            <person name="Zhao X."/>
            <person name="Lu X."/>
            <person name="Mao Y."/>
        </authorList>
    </citation>
    <scope>NUCLEOTIDE SEQUENCE [LARGE SCALE GENOMIC DNA]</scope>
    <source>
        <strain evidence="3 4">Co1-1</strain>
    </source>
</reference>
<protein>
    <submittedName>
        <fullName evidence="3">Uncharacterized protein</fullName>
    </submittedName>
</protein>
<keyword evidence="1" id="KW-1133">Transmembrane helix</keyword>
<dbReference type="EMBL" id="JANHEB010000091">
    <property type="protein sequence ID" value="MCQ6288788.1"/>
    <property type="molecule type" value="Genomic_DNA"/>
</dbReference>
<evidence type="ECO:0000256" key="1">
    <source>
        <dbReference type="SAM" id="Phobius"/>
    </source>
</evidence>
<evidence type="ECO:0000313" key="2">
    <source>
        <dbReference type="EMBL" id="MCQ6288788.1"/>
    </source>
</evidence>
<sequence length="60" mass="7453">MYEQQDNRDRDQKMMFQMQGIPTNQVNMSQLPKWIRYFGYFFYAWIGLFSIIAVLYLLFR</sequence>
<organism evidence="3 4">
    <name type="scientific">Bacillus cereus</name>
    <dbReference type="NCBI Taxonomy" id="1396"/>
    <lineage>
        <taxon>Bacteria</taxon>
        <taxon>Bacillati</taxon>
        <taxon>Bacillota</taxon>
        <taxon>Bacilli</taxon>
        <taxon>Bacillales</taxon>
        <taxon>Bacillaceae</taxon>
        <taxon>Bacillus</taxon>
        <taxon>Bacillus cereus group</taxon>
    </lineage>
</organism>
<accession>A0A9X7M0J6</accession>
<keyword evidence="1" id="KW-0472">Membrane</keyword>
<dbReference type="Proteomes" id="UP000321735">
    <property type="component" value="Chromosome"/>
</dbReference>
<dbReference type="RefSeq" id="WP_030028814.1">
    <property type="nucleotide sequence ID" value="NZ_CP031778.1"/>
</dbReference>
<evidence type="ECO:0000313" key="3">
    <source>
        <dbReference type="EMBL" id="QDZ76530.1"/>
    </source>
</evidence>
<dbReference type="AlphaFoldDB" id="A0A9X7M0J6"/>
<evidence type="ECO:0000313" key="4">
    <source>
        <dbReference type="Proteomes" id="UP000321735"/>
    </source>
</evidence>
<proteinExistence type="predicted"/>
<feature type="transmembrane region" description="Helical" evidence="1">
    <location>
        <begin position="37"/>
        <end position="59"/>
    </location>
</feature>
<reference evidence="2" key="2">
    <citation type="submission" date="2022-07" db="EMBL/GenBank/DDBJ databases">
        <title>Identification and characterization of Bacillus thuringiensis and other Bacillus cereus group isolates from spinach by whole genome sequencing.</title>
        <authorList>
            <person name="Zao X."/>
            <person name="Zervas A."/>
            <person name="Hendriks M."/>
            <person name="Rajkovic A."/>
            <person name="Van Overbeek L."/>
            <person name="Hendriksen N.B."/>
            <person name="Uyttendaele M."/>
        </authorList>
    </citation>
    <scope>NUCLEOTIDE SEQUENCE</scope>
    <source>
        <strain evidence="2">781001F-1</strain>
    </source>
</reference>
<keyword evidence="1" id="KW-0812">Transmembrane</keyword>
<dbReference type="EMBL" id="CP031778">
    <property type="protein sequence ID" value="QDZ76530.1"/>
    <property type="molecule type" value="Genomic_DNA"/>
</dbReference>
<name>A0A9X7M0J6_BACCE</name>
<gene>
    <name evidence="3" type="ORF">D0437_27130</name>
    <name evidence="2" type="ORF">NPM19_29845</name>
</gene>